<accession>A0A8R1UMT2</accession>
<sequence length="243" mass="26712">MNHQPSSTGVFAVMILISTVKSHIFVYNLCEYSVPIWRDEVIGTTVIEVVDVSGDSFIEEDVPLVGLARVAALEPDGSFSFEDALSLEDTSYRFGEDGRMEARFACLPEYFEYYEIDISDGFEVPMTIQPDRTGSHPVSCLNATCFGASSLGTPITSQTATTDIDTNFAIFLCPPKSTQESLSDGRFIVKSSKKGDDEKNEDKKEDKSKAEGEVDKIDVKRSTMDNPDSVTQEQEAPPNDGSK</sequence>
<dbReference type="AlphaFoldDB" id="A0A2A6CXD0"/>
<evidence type="ECO:0000313" key="3">
    <source>
        <dbReference type="EnsemblMetazoa" id="PPA36096.1"/>
    </source>
</evidence>
<name>A0A2A6CXD0_PRIPA</name>
<reference evidence="4" key="1">
    <citation type="journal article" date="2008" name="Nat. Genet.">
        <title>The Pristionchus pacificus genome provides a unique perspective on nematode lifestyle and parasitism.</title>
        <authorList>
            <person name="Dieterich C."/>
            <person name="Clifton S.W."/>
            <person name="Schuster L.N."/>
            <person name="Chinwalla A."/>
            <person name="Delehaunty K."/>
            <person name="Dinkelacker I."/>
            <person name="Fulton L."/>
            <person name="Fulton R."/>
            <person name="Godfrey J."/>
            <person name="Minx P."/>
            <person name="Mitreva M."/>
            <person name="Roeseler W."/>
            <person name="Tian H."/>
            <person name="Witte H."/>
            <person name="Yang S.P."/>
            <person name="Wilson R.K."/>
            <person name="Sommer R.J."/>
        </authorList>
    </citation>
    <scope>NUCLEOTIDE SEQUENCE [LARGE SCALE GENOMIC DNA]</scope>
    <source>
        <strain evidence="4">PS312</strain>
    </source>
</reference>
<protein>
    <submittedName>
        <fullName evidence="3">Uncharacterized protein</fullName>
    </submittedName>
</protein>
<accession>A0A2A6CXD0</accession>
<feature type="compositionally biased region" description="Basic and acidic residues" evidence="1">
    <location>
        <begin position="193"/>
        <end position="223"/>
    </location>
</feature>
<dbReference type="InterPro" id="IPR037176">
    <property type="entry name" value="Osmotin/thaumatin-like_sf"/>
</dbReference>
<proteinExistence type="predicted"/>
<feature type="region of interest" description="Disordered" evidence="1">
    <location>
        <begin position="178"/>
        <end position="243"/>
    </location>
</feature>
<dbReference type="Proteomes" id="UP000005239">
    <property type="component" value="Unassembled WGS sequence"/>
</dbReference>
<feature type="signal peptide" evidence="2">
    <location>
        <begin position="1"/>
        <end position="22"/>
    </location>
</feature>
<feature type="chain" id="PRO_5043713894" evidence="2">
    <location>
        <begin position="23"/>
        <end position="243"/>
    </location>
</feature>
<gene>
    <name evidence="3" type="primary">WBGene00274465</name>
</gene>
<dbReference type="EnsemblMetazoa" id="PPA36096.1">
    <property type="protein sequence ID" value="PPA36096.1"/>
    <property type="gene ID" value="WBGene00274465"/>
</dbReference>
<evidence type="ECO:0000256" key="1">
    <source>
        <dbReference type="SAM" id="MobiDB-lite"/>
    </source>
</evidence>
<keyword evidence="2" id="KW-0732">Signal</keyword>
<feature type="compositionally biased region" description="Polar residues" evidence="1">
    <location>
        <begin position="224"/>
        <end position="234"/>
    </location>
</feature>
<organism evidence="3 4">
    <name type="scientific">Pristionchus pacificus</name>
    <name type="common">Parasitic nematode worm</name>
    <dbReference type="NCBI Taxonomy" id="54126"/>
    <lineage>
        <taxon>Eukaryota</taxon>
        <taxon>Metazoa</taxon>
        <taxon>Ecdysozoa</taxon>
        <taxon>Nematoda</taxon>
        <taxon>Chromadorea</taxon>
        <taxon>Rhabditida</taxon>
        <taxon>Rhabditina</taxon>
        <taxon>Diplogasteromorpha</taxon>
        <taxon>Diplogasteroidea</taxon>
        <taxon>Neodiplogasteridae</taxon>
        <taxon>Pristionchus</taxon>
    </lineage>
</organism>
<reference evidence="3" key="2">
    <citation type="submission" date="2022-06" db="UniProtKB">
        <authorList>
            <consortium name="EnsemblMetazoa"/>
        </authorList>
    </citation>
    <scope>IDENTIFICATION</scope>
    <source>
        <strain evidence="3">PS312</strain>
    </source>
</reference>
<keyword evidence="4" id="KW-1185">Reference proteome</keyword>
<evidence type="ECO:0000256" key="2">
    <source>
        <dbReference type="SAM" id="SignalP"/>
    </source>
</evidence>
<evidence type="ECO:0000313" key="4">
    <source>
        <dbReference type="Proteomes" id="UP000005239"/>
    </source>
</evidence>
<dbReference type="SUPFAM" id="SSF49870">
    <property type="entry name" value="Osmotin, thaumatin-like protein"/>
    <property type="match status" value="1"/>
</dbReference>